<evidence type="ECO:0000313" key="3">
    <source>
        <dbReference type="EMBL" id="KAF7523832.1"/>
    </source>
</evidence>
<dbReference type="AlphaFoldDB" id="A0A9P5GLK8"/>
<reference evidence="3" key="1">
    <citation type="submission" date="2020-02" db="EMBL/GenBank/DDBJ databases">
        <authorList>
            <person name="Lichtner F.J."/>
        </authorList>
    </citation>
    <scope>NUCLEOTIDE SEQUENCE</scope>
    <source>
        <strain evidence="3">G10</strain>
    </source>
</reference>
<name>A0A9P5GLK8_PENCR</name>
<dbReference type="Proteomes" id="UP000701341">
    <property type="component" value="Unassembled WGS sequence"/>
</dbReference>
<dbReference type="InterPro" id="IPR006880">
    <property type="entry name" value="INO80B_C"/>
</dbReference>
<evidence type="ECO:0000313" key="4">
    <source>
        <dbReference type="Proteomes" id="UP000701341"/>
    </source>
</evidence>
<dbReference type="PANTHER" id="PTHR21561:SF12">
    <property type="entry name" value="INO80 COMPLEX SUBUNIT B"/>
    <property type="match status" value="1"/>
</dbReference>
<gene>
    <name evidence="3" type="ORF">PCG10_006360</name>
</gene>
<dbReference type="GO" id="GO:0006338">
    <property type="term" value="P:chromatin remodeling"/>
    <property type="evidence" value="ECO:0007669"/>
    <property type="project" value="InterPro"/>
</dbReference>
<dbReference type="SMART" id="SM01406">
    <property type="entry name" value="PAPA-1"/>
    <property type="match status" value="1"/>
</dbReference>
<dbReference type="GO" id="GO:0031011">
    <property type="term" value="C:Ino80 complex"/>
    <property type="evidence" value="ECO:0007669"/>
    <property type="project" value="InterPro"/>
</dbReference>
<protein>
    <recommendedName>
        <fullName evidence="2">INO80 complex subunit B-like conserved region domain-containing protein</fullName>
    </recommendedName>
</protein>
<evidence type="ECO:0000259" key="2">
    <source>
        <dbReference type="SMART" id="SM01406"/>
    </source>
</evidence>
<evidence type="ECO:0000256" key="1">
    <source>
        <dbReference type="SAM" id="MobiDB-lite"/>
    </source>
</evidence>
<keyword evidence="4" id="KW-1185">Reference proteome</keyword>
<dbReference type="InterPro" id="IPR029523">
    <property type="entry name" value="INO80B/Ies2"/>
</dbReference>
<dbReference type="Pfam" id="PF04795">
    <property type="entry name" value="PAPA-1"/>
    <property type="match status" value="1"/>
</dbReference>
<sequence>MASSKLREATGAGRSAGRRSVNVFREDPIVSGPRSSRNRKKIVEVATSDEEEIDDQEEDEVDDEDAPGDDDDDEDADADADADADGDIDMDDIQPQAPTRRGKITPPSRTKPPKSVEAKEMEMEEDEEEEEDDEEPISDTDEDAEAEGEDQDEIAVPDVNVDDLDELDEEDEIDDDMDSDALAMQSGKTTKRQRGNLGNDFLQLPMEPQVKKHLTAEERQMRRAEMARRRKNLSEKRNEEEKMDTINRLLKKQAPKRRGRAAAAEATDGTPGQEGTEAEKPDPTMARWISGQNGCKVAVPEEWLGTPTGRVFGAPTVPTGKMVEEV</sequence>
<accession>A0A9P5GLK8</accession>
<feature type="compositionally biased region" description="Acidic residues" evidence="1">
    <location>
        <begin position="122"/>
        <end position="179"/>
    </location>
</feature>
<feature type="region of interest" description="Disordered" evidence="1">
    <location>
        <begin position="223"/>
        <end position="288"/>
    </location>
</feature>
<dbReference type="EMBL" id="JAAOZQ010000041">
    <property type="protein sequence ID" value="KAF7523832.1"/>
    <property type="molecule type" value="Genomic_DNA"/>
</dbReference>
<feature type="compositionally biased region" description="Basic and acidic residues" evidence="1">
    <location>
        <begin position="223"/>
        <end position="245"/>
    </location>
</feature>
<feature type="region of interest" description="Disordered" evidence="1">
    <location>
        <begin position="1"/>
        <end position="201"/>
    </location>
</feature>
<feature type="region of interest" description="Disordered" evidence="1">
    <location>
        <begin position="305"/>
        <end position="326"/>
    </location>
</feature>
<feature type="compositionally biased region" description="Basic residues" evidence="1">
    <location>
        <begin position="249"/>
        <end position="260"/>
    </location>
</feature>
<feature type="domain" description="INO80 complex subunit B-like conserved region" evidence="2">
    <location>
        <begin position="218"/>
        <end position="303"/>
    </location>
</feature>
<proteinExistence type="predicted"/>
<dbReference type="PANTHER" id="PTHR21561">
    <property type="entry name" value="INO80 COMPLEX SUBUNIT B"/>
    <property type="match status" value="1"/>
</dbReference>
<comment type="caution">
    <text evidence="3">The sequence shown here is derived from an EMBL/GenBank/DDBJ whole genome shotgun (WGS) entry which is preliminary data.</text>
</comment>
<organism evidence="3 4">
    <name type="scientific">Penicillium crustosum</name>
    <name type="common">Blue mold fungus</name>
    <dbReference type="NCBI Taxonomy" id="36656"/>
    <lineage>
        <taxon>Eukaryota</taxon>
        <taxon>Fungi</taxon>
        <taxon>Dikarya</taxon>
        <taxon>Ascomycota</taxon>
        <taxon>Pezizomycotina</taxon>
        <taxon>Eurotiomycetes</taxon>
        <taxon>Eurotiomycetidae</taxon>
        <taxon>Eurotiales</taxon>
        <taxon>Aspergillaceae</taxon>
        <taxon>Penicillium</taxon>
    </lineage>
</organism>
<feature type="compositionally biased region" description="Acidic residues" evidence="1">
    <location>
        <begin position="47"/>
        <end position="92"/>
    </location>
</feature>